<gene>
    <name evidence="1" type="ORF">CBA19CS42_07860</name>
</gene>
<dbReference type="PANTHER" id="PTHR33973">
    <property type="entry name" value="OS07G0153300 PROTEIN"/>
    <property type="match status" value="1"/>
</dbReference>
<dbReference type="Pfam" id="PF07103">
    <property type="entry name" value="DUF1365"/>
    <property type="match status" value="1"/>
</dbReference>
<dbReference type="EMBL" id="BPUS01000002">
    <property type="protein sequence ID" value="GJH24410.1"/>
    <property type="molecule type" value="Genomic_DNA"/>
</dbReference>
<dbReference type="Proteomes" id="UP001055111">
    <property type="component" value="Unassembled WGS sequence"/>
</dbReference>
<comment type="caution">
    <text evidence="1">The sequence shown here is derived from an EMBL/GenBank/DDBJ whole genome shotgun (WGS) entry which is preliminary data.</text>
</comment>
<evidence type="ECO:0000313" key="1">
    <source>
        <dbReference type="EMBL" id="GJH24410.1"/>
    </source>
</evidence>
<reference evidence="1" key="1">
    <citation type="submission" date="2022-09" db="EMBL/GenBank/DDBJ databases">
        <title>Isolation and characterization of 3-chlorobenzoate degrading bacteria from soils in Shizuoka.</title>
        <authorList>
            <person name="Ifat A."/>
            <person name="Ogawa N."/>
            <person name="Kimbara K."/>
            <person name="Moriuchi R."/>
            <person name="Dohra H."/>
            <person name="Shintani M."/>
        </authorList>
    </citation>
    <scope>NUCLEOTIDE SEQUENCE</scope>
    <source>
        <strain evidence="1">19CS4-2</strain>
    </source>
</reference>
<evidence type="ECO:0000313" key="2">
    <source>
        <dbReference type="Proteomes" id="UP001055111"/>
    </source>
</evidence>
<name>A0AA37IDR7_9BURK</name>
<organism evidence="1 2">
    <name type="scientific">Caballeronia novacaledonica</name>
    <dbReference type="NCBI Taxonomy" id="1544861"/>
    <lineage>
        <taxon>Bacteria</taxon>
        <taxon>Pseudomonadati</taxon>
        <taxon>Pseudomonadota</taxon>
        <taxon>Betaproteobacteria</taxon>
        <taxon>Burkholderiales</taxon>
        <taxon>Burkholderiaceae</taxon>
        <taxon>Caballeronia</taxon>
    </lineage>
</organism>
<dbReference type="InterPro" id="IPR010775">
    <property type="entry name" value="DUF1365"/>
</dbReference>
<dbReference type="RefSeq" id="WP_238210818.1">
    <property type="nucleotide sequence ID" value="NZ_BPUS01000002.1"/>
</dbReference>
<dbReference type="AlphaFoldDB" id="A0AA37IDR7"/>
<sequence length="256" mass="29574">MGETMRTAQWLTGRVMHERLRPTRHRFEYPVSYVYCDVAQLDALRRAWFGIDRIRPLALFRRDYGPRDDCDLDLWMRSCLAQARIPADGEIHLLTIPRVFGYAFNPVSFWFCHDRAGALRALYADVRNTFGEHRGYLLSAKDHAPIADDTVLVCRKTLHVSPFCEIAGDYAFRVRRRGDRLSVSIDYRDGDGLLIRTAIGLAARPLTGALVWRAMLRAPLFAASVIFRIHWQALRLWMKRVPFHGKHPPNTAKTRP</sequence>
<accession>A0AA37IDR7</accession>
<dbReference type="PANTHER" id="PTHR33973:SF4">
    <property type="entry name" value="OS07G0153300 PROTEIN"/>
    <property type="match status" value="1"/>
</dbReference>
<protein>
    <submittedName>
        <fullName evidence="1">DUF1365 domain-containing protein</fullName>
    </submittedName>
</protein>
<proteinExistence type="predicted"/>